<protein>
    <submittedName>
        <fullName evidence="4">Uncharacterized protein CT_035</fullName>
    </submittedName>
</protein>
<dbReference type="InterPro" id="IPR018247">
    <property type="entry name" value="EF_Hand_1_Ca_BS"/>
</dbReference>
<dbReference type="InterPro" id="IPR019197">
    <property type="entry name" value="Biotin-prot_ligase_N"/>
</dbReference>
<dbReference type="SUPFAM" id="SSF52317">
    <property type="entry name" value="Class I glutamine amidotransferase-like"/>
    <property type="match status" value="1"/>
</dbReference>
<dbReference type="Gene3D" id="1.10.238.10">
    <property type="entry name" value="EF-hand"/>
    <property type="match status" value="1"/>
</dbReference>
<evidence type="ECO:0000256" key="2">
    <source>
        <dbReference type="SAM" id="MobiDB-lite"/>
    </source>
</evidence>
<evidence type="ECO:0000313" key="4">
    <source>
        <dbReference type="EMBL" id="CAK9004833.1"/>
    </source>
</evidence>
<accession>A0ABP0IQG6</accession>
<dbReference type="PROSITE" id="PS50222">
    <property type="entry name" value="EF_HAND_2"/>
    <property type="match status" value="1"/>
</dbReference>
<organism evidence="4 5">
    <name type="scientific">Durusdinium trenchii</name>
    <dbReference type="NCBI Taxonomy" id="1381693"/>
    <lineage>
        <taxon>Eukaryota</taxon>
        <taxon>Sar</taxon>
        <taxon>Alveolata</taxon>
        <taxon>Dinophyceae</taxon>
        <taxon>Suessiales</taxon>
        <taxon>Symbiodiniaceae</taxon>
        <taxon>Durusdinium</taxon>
    </lineage>
</organism>
<evidence type="ECO:0000313" key="5">
    <source>
        <dbReference type="Proteomes" id="UP001642464"/>
    </source>
</evidence>
<dbReference type="SUPFAM" id="SSF47473">
    <property type="entry name" value="EF-hand"/>
    <property type="match status" value="1"/>
</dbReference>
<dbReference type="Proteomes" id="UP001642464">
    <property type="component" value="Unassembled WGS sequence"/>
</dbReference>
<dbReference type="Pfam" id="PF09825">
    <property type="entry name" value="BPL_N"/>
    <property type="match status" value="1"/>
</dbReference>
<dbReference type="InterPro" id="IPR002048">
    <property type="entry name" value="EF_hand_dom"/>
</dbReference>
<feature type="domain" description="EF-hand" evidence="3">
    <location>
        <begin position="281"/>
        <end position="316"/>
    </location>
</feature>
<keyword evidence="5" id="KW-1185">Reference proteome</keyword>
<dbReference type="InterPro" id="IPR029062">
    <property type="entry name" value="Class_I_gatase-like"/>
</dbReference>
<comment type="caution">
    <text evidence="4">The sequence shown here is derived from an EMBL/GenBank/DDBJ whole genome shotgun (WGS) entry which is preliminary data.</text>
</comment>
<sequence>MSSPHSTLSSRLRIAWIADPKKFGTKPGYPKPSLRDRLQREGGFSFVRLTAAEVKKGALQTGNYDIFIVPGGYAPNYADALGELGGERIRSFVKAGGGYVGICAGAYLGTSWGYDLLPVNVLDIDHWDRGKTADCRLRPTAAGKKIAGSLQEEFAAPYANGPLLEILDSAVDSLVDFQSQLCGKKGTYPKLMQGSPAVVAGPHGKGRVLLISPHIEGNPALGDAFRSFVKWTAGGLSAMCEAPVPESLKPQETEGPQGGMQENEAKNDKPLNQSVLEASSITEADVTQIFQKFDLNKDGKLDFAELEMLLTSLQGSDALSAEIAGLLEQIQQKESGGIQYEEFIAWAFGAPCLVNHDVCLETDGEEDAVMDKPSMIRMQSSAQYGTSTPDSQEAQPAQPPVLMRTCSDGCSGKQQVVSPEKLEASVVAIQRAARAMKSSETEKDTQNSSGSKECKEEVPQVPVAKTKAGAKAKASALHPPAPILQRGGLDFVCCLGGPILITAPHSMKIVRGGGGTLERTRNHKRERWTAEISMLVARELYLAGLPASVMVWNRIAGPGRGRLDPNYLLRSQFNLSPWHRALHKWATKIGGGGPATDAGIPLLHVDLHGKVSEKLHLDLGAAPLEEVWPEQDQSVVRALKFNFCKKLDKALADCRVLSQKGKQIKVEADPALHGFWGADTVTTISHQSVLLGIPAVQFEMPPRLREQLVTNPELSKRFAAAIQEVYFEVVTPWWLARCRSTTPWPRLDPIDTSAEVEETLPPYGLEDFARWSEQMVGEFLQIEKSLTSEAQI</sequence>
<dbReference type="InterPro" id="IPR011992">
    <property type="entry name" value="EF-hand-dom_pair"/>
</dbReference>
<dbReference type="Pfam" id="PF13499">
    <property type="entry name" value="EF-hand_7"/>
    <property type="match status" value="1"/>
</dbReference>
<keyword evidence="1" id="KW-0106">Calcium</keyword>
<evidence type="ECO:0000256" key="1">
    <source>
        <dbReference type="ARBA" id="ARBA00022837"/>
    </source>
</evidence>
<dbReference type="PROSITE" id="PS00018">
    <property type="entry name" value="EF_HAND_1"/>
    <property type="match status" value="1"/>
</dbReference>
<evidence type="ECO:0000259" key="3">
    <source>
        <dbReference type="PROSITE" id="PS50222"/>
    </source>
</evidence>
<feature type="region of interest" description="Disordered" evidence="2">
    <location>
        <begin position="434"/>
        <end position="460"/>
    </location>
</feature>
<gene>
    <name evidence="4" type="ORF">SCF082_LOCUS8341</name>
</gene>
<reference evidence="4 5" key="1">
    <citation type="submission" date="2024-02" db="EMBL/GenBank/DDBJ databases">
        <authorList>
            <person name="Chen Y."/>
            <person name="Shah S."/>
            <person name="Dougan E. K."/>
            <person name="Thang M."/>
            <person name="Chan C."/>
        </authorList>
    </citation>
    <scope>NUCLEOTIDE SEQUENCE [LARGE SCALE GENOMIC DNA]</scope>
</reference>
<dbReference type="EMBL" id="CAXAMM010004758">
    <property type="protein sequence ID" value="CAK9004833.1"/>
    <property type="molecule type" value="Genomic_DNA"/>
</dbReference>
<dbReference type="CDD" id="cd00051">
    <property type="entry name" value="EFh"/>
    <property type="match status" value="1"/>
</dbReference>
<name>A0ABP0IQG6_9DINO</name>
<feature type="region of interest" description="Disordered" evidence="2">
    <location>
        <begin position="247"/>
        <end position="268"/>
    </location>
</feature>
<proteinExistence type="predicted"/>
<dbReference type="SMART" id="SM00054">
    <property type="entry name" value="EFh"/>
    <property type="match status" value="1"/>
</dbReference>